<evidence type="ECO:0000259" key="1">
    <source>
        <dbReference type="Pfam" id="PF05598"/>
    </source>
</evidence>
<proteinExistence type="predicted"/>
<dbReference type="EMBL" id="SNRY01005906">
    <property type="protein sequence ID" value="KAA6313818.1"/>
    <property type="molecule type" value="Genomic_DNA"/>
</dbReference>
<accession>A0A5J4PYR6</accession>
<dbReference type="AlphaFoldDB" id="A0A5J4PYR6"/>
<gene>
    <name evidence="2" type="ORF">EZS27_035470</name>
</gene>
<feature type="domain" description="Transposase InsH N-terminal" evidence="1">
    <location>
        <begin position="2"/>
        <end position="61"/>
    </location>
</feature>
<sequence length="69" mass="8121">MEKIIEVIDFEMFRSLLETETLNHTKKNNAGAKTFDVVMMFKTLILQRYYGLGESQIEDQIIINGFRTF</sequence>
<protein>
    <recommendedName>
        <fullName evidence="1">Transposase InsH N-terminal domain-containing protein</fullName>
    </recommendedName>
</protein>
<dbReference type="InterPro" id="IPR008490">
    <property type="entry name" value="Transposase_InsH_N"/>
</dbReference>
<organism evidence="2">
    <name type="scientific">termite gut metagenome</name>
    <dbReference type="NCBI Taxonomy" id="433724"/>
    <lineage>
        <taxon>unclassified sequences</taxon>
        <taxon>metagenomes</taxon>
        <taxon>organismal metagenomes</taxon>
    </lineage>
</organism>
<comment type="caution">
    <text evidence="2">The sequence shown here is derived from an EMBL/GenBank/DDBJ whole genome shotgun (WGS) entry which is preliminary data.</text>
</comment>
<name>A0A5J4PYR6_9ZZZZ</name>
<evidence type="ECO:0000313" key="2">
    <source>
        <dbReference type="EMBL" id="KAA6313818.1"/>
    </source>
</evidence>
<reference evidence="2" key="1">
    <citation type="submission" date="2019-03" db="EMBL/GenBank/DDBJ databases">
        <title>Single cell metagenomics reveals metabolic interactions within the superorganism composed of flagellate Streblomastix strix and complex community of Bacteroidetes bacteria on its surface.</title>
        <authorList>
            <person name="Treitli S.C."/>
            <person name="Kolisko M."/>
            <person name="Husnik F."/>
            <person name="Keeling P."/>
            <person name="Hampl V."/>
        </authorList>
    </citation>
    <scope>NUCLEOTIDE SEQUENCE</scope>
    <source>
        <strain evidence="2">STM</strain>
    </source>
</reference>
<dbReference type="Pfam" id="PF05598">
    <property type="entry name" value="DUF772"/>
    <property type="match status" value="1"/>
</dbReference>